<proteinExistence type="predicted"/>
<dbReference type="SUPFAM" id="SSF54928">
    <property type="entry name" value="RNA-binding domain, RBD"/>
    <property type="match status" value="1"/>
</dbReference>
<comment type="caution">
    <text evidence="12">The sequence shown here is derived from an EMBL/GenBank/DDBJ whole genome shotgun (WGS) entry which is preliminary data.</text>
</comment>
<comment type="subcellular location">
    <subcellularLocation>
        <location evidence="1">Nucleus</location>
    </subcellularLocation>
</comment>
<keyword evidence="9" id="KW-0508">mRNA splicing</keyword>
<dbReference type="InterPro" id="IPR009145">
    <property type="entry name" value="U2AF_small"/>
</dbReference>
<organism evidence="12 13">
    <name type="scientific">Coptis chinensis</name>
    <dbReference type="NCBI Taxonomy" id="261450"/>
    <lineage>
        <taxon>Eukaryota</taxon>
        <taxon>Viridiplantae</taxon>
        <taxon>Streptophyta</taxon>
        <taxon>Embryophyta</taxon>
        <taxon>Tracheophyta</taxon>
        <taxon>Spermatophyta</taxon>
        <taxon>Magnoliopsida</taxon>
        <taxon>Ranunculales</taxon>
        <taxon>Ranunculaceae</taxon>
        <taxon>Coptidoideae</taxon>
        <taxon>Coptis</taxon>
    </lineage>
</organism>
<dbReference type="GO" id="GO:0003723">
    <property type="term" value="F:RNA binding"/>
    <property type="evidence" value="ECO:0007669"/>
    <property type="project" value="UniProtKB-KW"/>
</dbReference>
<sequence length="123" mass="13985">MNASQTGTSFGNKDDDSLMVRYSVANDTNELARNRHPNLITPGVDGQGQPIDPRKIQKHFEDFYEDIYEELHKFGEIESLNICDNLADHMVGNVYVQFTEEDQAATALKAFAGPFLFWLPHYC</sequence>
<evidence type="ECO:0000256" key="5">
    <source>
        <dbReference type="ARBA" id="ARBA00022771"/>
    </source>
</evidence>
<keyword evidence="6" id="KW-0862">Zinc</keyword>
<evidence type="ECO:0000256" key="10">
    <source>
        <dbReference type="ARBA" id="ARBA00023242"/>
    </source>
</evidence>
<dbReference type="InterPro" id="IPR012677">
    <property type="entry name" value="Nucleotide-bd_a/b_plait_sf"/>
</dbReference>
<evidence type="ECO:0000259" key="11">
    <source>
        <dbReference type="Pfam" id="PF00076"/>
    </source>
</evidence>
<evidence type="ECO:0000256" key="6">
    <source>
        <dbReference type="ARBA" id="ARBA00022833"/>
    </source>
</evidence>
<keyword evidence="2" id="KW-0507">mRNA processing</keyword>
<keyword evidence="8" id="KW-0238">DNA-binding</keyword>
<dbReference type="InterPro" id="IPR000504">
    <property type="entry name" value="RRM_dom"/>
</dbReference>
<evidence type="ECO:0000256" key="9">
    <source>
        <dbReference type="ARBA" id="ARBA00023187"/>
    </source>
</evidence>
<evidence type="ECO:0000256" key="3">
    <source>
        <dbReference type="ARBA" id="ARBA00022723"/>
    </source>
</evidence>
<evidence type="ECO:0000256" key="8">
    <source>
        <dbReference type="ARBA" id="ARBA00023125"/>
    </source>
</evidence>
<keyword evidence="13" id="KW-1185">Reference proteome</keyword>
<dbReference type="GO" id="GO:0003677">
    <property type="term" value="F:DNA binding"/>
    <property type="evidence" value="ECO:0007669"/>
    <property type="project" value="UniProtKB-KW"/>
</dbReference>
<keyword evidence="4" id="KW-0677">Repeat</keyword>
<dbReference type="GO" id="GO:0089701">
    <property type="term" value="C:U2AF complex"/>
    <property type="evidence" value="ECO:0007669"/>
    <property type="project" value="InterPro"/>
</dbReference>
<dbReference type="GO" id="GO:0000398">
    <property type="term" value="P:mRNA splicing, via spliceosome"/>
    <property type="evidence" value="ECO:0007669"/>
    <property type="project" value="InterPro"/>
</dbReference>
<evidence type="ECO:0000256" key="4">
    <source>
        <dbReference type="ARBA" id="ARBA00022737"/>
    </source>
</evidence>
<evidence type="ECO:0000256" key="7">
    <source>
        <dbReference type="ARBA" id="ARBA00022884"/>
    </source>
</evidence>
<keyword evidence="5" id="KW-0863">Zinc-finger</keyword>
<dbReference type="InterPro" id="IPR035979">
    <property type="entry name" value="RBD_domain_sf"/>
</dbReference>
<keyword evidence="10" id="KW-0539">Nucleus</keyword>
<evidence type="ECO:0000313" key="12">
    <source>
        <dbReference type="EMBL" id="KAF9591322.1"/>
    </source>
</evidence>
<dbReference type="PRINTS" id="PR01848">
    <property type="entry name" value="U2AUXFACTOR"/>
</dbReference>
<name>A0A835LG86_9MAGN</name>
<keyword evidence="3" id="KW-0479">Metal-binding</keyword>
<feature type="domain" description="RRM" evidence="11">
    <location>
        <begin position="65"/>
        <end position="113"/>
    </location>
</feature>
<dbReference type="FunFam" id="3.30.70.330:FF:000122">
    <property type="entry name" value="Splicing factor U2AF small subunit"/>
    <property type="match status" value="1"/>
</dbReference>
<keyword evidence="7" id="KW-0694">RNA-binding</keyword>
<dbReference type="GO" id="GO:0008270">
    <property type="term" value="F:zinc ion binding"/>
    <property type="evidence" value="ECO:0007669"/>
    <property type="project" value="UniProtKB-KW"/>
</dbReference>
<dbReference type="PANTHER" id="PTHR12620">
    <property type="entry name" value="U2 SNRNP AUXILIARY FACTOR, SMALL SUBUNIT"/>
    <property type="match status" value="1"/>
</dbReference>
<accession>A0A835LG86</accession>
<dbReference type="Gene3D" id="3.30.70.330">
    <property type="match status" value="1"/>
</dbReference>
<dbReference type="EMBL" id="JADFTS010000008">
    <property type="protein sequence ID" value="KAF9591322.1"/>
    <property type="molecule type" value="Genomic_DNA"/>
</dbReference>
<gene>
    <name evidence="12" type="ORF">IFM89_003945</name>
</gene>
<reference evidence="12 13" key="1">
    <citation type="submission" date="2020-10" db="EMBL/GenBank/DDBJ databases">
        <title>The Coptis chinensis genome and diversification of protoberbering-type alkaloids.</title>
        <authorList>
            <person name="Wang B."/>
            <person name="Shu S."/>
            <person name="Song C."/>
            <person name="Liu Y."/>
        </authorList>
    </citation>
    <scope>NUCLEOTIDE SEQUENCE [LARGE SCALE GENOMIC DNA]</scope>
    <source>
        <strain evidence="12">HL-2020</strain>
        <tissue evidence="12">Leaf</tissue>
    </source>
</reference>
<dbReference type="GO" id="GO:0048573">
    <property type="term" value="P:photoperiodism, flowering"/>
    <property type="evidence" value="ECO:0007669"/>
    <property type="project" value="UniProtKB-ARBA"/>
</dbReference>
<dbReference type="Pfam" id="PF00076">
    <property type="entry name" value="RRM_1"/>
    <property type="match status" value="1"/>
</dbReference>
<evidence type="ECO:0000256" key="1">
    <source>
        <dbReference type="ARBA" id="ARBA00004123"/>
    </source>
</evidence>
<evidence type="ECO:0000256" key="2">
    <source>
        <dbReference type="ARBA" id="ARBA00022664"/>
    </source>
</evidence>
<dbReference type="AlphaFoldDB" id="A0A835LG86"/>
<dbReference type="Proteomes" id="UP000631114">
    <property type="component" value="Unassembled WGS sequence"/>
</dbReference>
<evidence type="ECO:0000313" key="13">
    <source>
        <dbReference type="Proteomes" id="UP000631114"/>
    </source>
</evidence>
<dbReference type="OrthoDB" id="423462at2759"/>
<protein>
    <recommendedName>
        <fullName evidence="11">RRM domain-containing protein</fullName>
    </recommendedName>
</protein>